<dbReference type="AlphaFoldDB" id="A0A915I416"/>
<accession>A0A915I416</accession>
<feature type="domain" description="DDE Tnp4" evidence="3">
    <location>
        <begin position="39"/>
        <end position="104"/>
    </location>
</feature>
<evidence type="ECO:0000259" key="3">
    <source>
        <dbReference type="Pfam" id="PF13359"/>
    </source>
</evidence>
<evidence type="ECO:0000256" key="1">
    <source>
        <dbReference type="ARBA" id="ARBA00001968"/>
    </source>
</evidence>
<sequence length="123" mass="13979">ALVQHSREFIKFPTSQQLIQQKQKFFEQGRFPKVIRLTDGTHIRIIVPAQFENVYVNRKSFHSLNVQGVCDAPSYFTNLTTMWPSSTYDAHVFNESALCCQLEKGWLDDDIGHSNSGTGVKAS</sequence>
<dbReference type="WBParaSite" id="nRc.2.0.1.t08873-RA">
    <property type="protein sequence ID" value="nRc.2.0.1.t08873-RA"/>
    <property type="gene ID" value="nRc.2.0.1.g08873"/>
</dbReference>
<dbReference type="InterPro" id="IPR027806">
    <property type="entry name" value="HARBI1_dom"/>
</dbReference>
<dbReference type="Pfam" id="PF13359">
    <property type="entry name" value="DDE_Tnp_4"/>
    <property type="match status" value="1"/>
</dbReference>
<comment type="cofactor">
    <cofactor evidence="1">
        <name>a divalent metal cation</name>
        <dbReference type="ChEBI" id="CHEBI:60240"/>
    </cofactor>
</comment>
<name>A0A915I416_ROMCU</name>
<protein>
    <submittedName>
        <fullName evidence="5">DDE Tnp4 domain-containing protein</fullName>
    </submittedName>
</protein>
<evidence type="ECO:0000256" key="2">
    <source>
        <dbReference type="ARBA" id="ARBA00022723"/>
    </source>
</evidence>
<dbReference type="OMA" id="AVCAYNG"/>
<dbReference type="GO" id="GO:0046872">
    <property type="term" value="F:metal ion binding"/>
    <property type="evidence" value="ECO:0007669"/>
    <property type="project" value="UniProtKB-KW"/>
</dbReference>
<evidence type="ECO:0000313" key="5">
    <source>
        <dbReference type="WBParaSite" id="nRc.2.0.1.t08873-RA"/>
    </source>
</evidence>
<dbReference type="Proteomes" id="UP000887565">
    <property type="component" value="Unplaced"/>
</dbReference>
<organism evidence="4 5">
    <name type="scientific">Romanomermis culicivorax</name>
    <name type="common">Nematode worm</name>
    <dbReference type="NCBI Taxonomy" id="13658"/>
    <lineage>
        <taxon>Eukaryota</taxon>
        <taxon>Metazoa</taxon>
        <taxon>Ecdysozoa</taxon>
        <taxon>Nematoda</taxon>
        <taxon>Enoplea</taxon>
        <taxon>Dorylaimia</taxon>
        <taxon>Mermithida</taxon>
        <taxon>Mermithoidea</taxon>
        <taxon>Mermithidae</taxon>
        <taxon>Romanomermis</taxon>
    </lineage>
</organism>
<keyword evidence="2" id="KW-0479">Metal-binding</keyword>
<proteinExistence type="predicted"/>
<reference evidence="5" key="1">
    <citation type="submission" date="2022-11" db="UniProtKB">
        <authorList>
            <consortium name="WormBaseParasite"/>
        </authorList>
    </citation>
    <scope>IDENTIFICATION</scope>
</reference>
<evidence type="ECO:0000313" key="4">
    <source>
        <dbReference type="Proteomes" id="UP000887565"/>
    </source>
</evidence>
<keyword evidence="4" id="KW-1185">Reference proteome</keyword>